<evidence type="ECO:0000313" key="3">
    <source>
        <dbReference type="Proteomes" id="UP001328107"/>
    </source>
</evidence>
<gene>
    <name evidence="2" type="ORF">PMAYCL1PPCAC_20659</name>
</gene>
<dbReference type="InterPro" id="IPR036084">
    <property type="entry name" value="Ser_inhib-like_sf"/>
</dbReference>
<comment type="caution">
    <text evidence="2">The sequence shown here is derived from an EMBL/GenBank/DDBJ whole genome shotgun (WGS) entry which is preliminary data.</text>
</comment>
<keyword evidence="3" id="KW-1185">Reference proteome</keyword>
<keyword evidence="1" id="KW-0722">Serine protease inhibitor</keyword>
<organism evidence="2 3">
    <name type="scientific">Pristionchus mayeri</name>
    <dbReference type="NCBI Taxonomy" id="1317129"/>
    <lineage>
        <taxon>Eukaryota</taxon>
        <taxon>Metazoa</taxon>
        <taxon>Ecdysozoa</taxon>
        <taxon>Nematoda</taxon>
        <taxon>Chromadorea</taxon>
        <taxon>Rhabditida</taxon>
        <taxon>Rhabditina</taxon>
        <taxon>Diplogasteromorpha</taxon>
        <taxon>Diplogasteroidea</taxon>
        <taxon>Neodiplogasteridae</taxon>
        <taxon>Pristionchus</taxon>
    </lineage>
</organism>
<evidence type="ECO:0000256" key="1">
    <source>
        <dbReference type="ARBA" id="ARBA00022900"/>
    </source>
</evidence>
<dbReference type="SUPFAM" id="SSF57567">
    <property type="entry name" value="Serine protease inhibitors"/>
    <property type="match status" value="1"/>
</dbReference>
<protein>
    <recommendedName>
        <fullName evidence="4">TIL domain-containing protein</fullName>
    </recommendedName>
</protein>
<evidence type="ECO:0000313" key="2">
    <source>
        <dbReference type="EMBL" id="GMR50464.1"/>
    </source>
</evidence>
<dbReference type="AlphaFoldDB" id="A0AAN5CTS2"/>
<reference evidence="3" key="1">
    <citation type="submission" date="2022-10" db="EMBL/GenBank/DDBJ databases">
        <title>Genome assembly of Pristionchus species.</title>
        <authorList>
            <person name="Yoshida K."/>
            <person name="Sommer R.J."/>
        </authorList>
    </citation>
    <scope>NUCLEOTIDE SEQUENCE [LARGE SCALE GENOMIC DNA]</scope>
    <source>
        <strain evidence="3">RS5460</strain>
    </source>
</reference>
<evidence type="ECO:0008006" key="4">
    <source>
        <dbReference type="Google" id="ProtNLM"/>
    </source>
</evidence>
<dbReference type="EMBL" id="BTRK01000004">
    <property type="protein sequence ID" value="GMR50464.1"/>
    <property type="molecule type" value="Genomic_DNA"/>
</dbReference>
<accession>A0AAN5CTS2</accession>
<proteinExistence type="predicted"/>
<dbReference type="Gene3D" id="2.10.25.10">
    <property type="entry name" value="Laminin"/>
    <property type="match status" value="1"/>
</dbReference>
<dbReference type="GO" id="GO:0004867">
    <property type="term" value="F:serine-type endopeptidase inhibitor activity"/>
    <property type="evidence" value="ECO:0007669"/>
    <property type="project" value="UniProtKB-KW"/>
</dbReference>
<dbReference type="Proteomes" id="UP001328107">
    <property type="component" value="Unassembled WGS sequence"/>
</dbReference>
<name>A0AAN5CTS2_9BILA</name>
<sequence>MLYFILIQFQIQTPPGSVSSSENDSNHVLAPAPRRPCGCKLGYECNEDKSGCRPIIVDCTKENQIYRVCTTRTPSRCGNYKTRISRPYVCGPPICECKDGFHLNGKFECITRRECERESLGRPFPN</sequence>
<keyword evidence="1" id="KW-0646">Protease inhibitor</keyword>